<dbReference type="PANTHER" id="PTHR11566">
    <property type="entry name" value="DYNAMIN"/>
    <property type="match status" value="1"/>
</dbReference>
<dbReference type="OrthoDB" id="415706at2759"/>
<dbReference type="GO" id="GO:0003924">
    <property type="term" value="F:GTPase activity"/>
    <property type="evidence" value="ECO:0007669"/>
    <property type="project" value="InterPro"/>
</dbReference>
<dbReference type="InterPro" id="IPR027417">
    <property type="entry name" value="P-loop_NTPase"/>
</dbReference>
<dbReference type="GO" id="GO:0005874">
    <property type="term" value="C:microtubule"/>
    <property type="evidence" value="ECO:0007669"/>
    <property type="project" value="TreeGrafter"/>
</dbReference>
<dbReference type="InterPro" id="IPR001401">
    <property type="entry name" value="Dynamin_GTPase"/>
</dbReference>
<proteinExistence type="predicted"/>
<evidence type="ECO:0000259" key="4">
    <source>
        <dbReference type="SMART" id="SM00053"/>
    </source>
</evidence>
<keyword evidence="2" id="KW-0342">GTP-binding</keyword>
<protein>
    <submittedName>
        <fullName evidence="5">Interferon-induced GTP-binding protein Mx</fullName>
    </submittedName>
</protein>
<dbReference type="GO" id="GO:0016559">
    <property type="term" value="P:peroxisome fission"/>
    <property type="evidence" value="ECO:0007669"/>
    <property type="project" value="TreeGrafter"/>
</dbReference>
<dbReference type="CDD" id="cd08771">
    <property type="entry name" value="DLP_1"/>
    <property type="match status" value="1"/>
</dbReference>
<feature type="region of interest" description="Disordered" evidence="3">
    <location>
        <begin position="393"/>
        <end position="425"/>
    </location>
</feature>
<name>A0A2P5I1N7_DIAHE</name>
<dbReference type="GO" id="GO:0005739">
    <property type="term" value="C:mitochondrion"/>
    <property type="evidence" value="ECO:0007669"/>
    <property type="project" value="TreeGrafter"/>
</dbReference>
<accession>A0A2P5I1N7</accession>
<keyword evidence="1" id="KW-0547">Nucleotide-binding</keyword>
<reference evidence="5" key="1">
    <citation type="submission" date="2017-09" db="EMBL/GenBank/DDBJ databases">
        <title>Polyketide synthases of a Diaporthe helianthi virulent isolate.</title>
        <authorList>
            <person name="Baroncelli R."/>
        </authorList>
    </citation>
    <scope>NUCLEOTIDE SEQUENCE [LARGE SCALE GENOMIC DNA]</scope>
    <source>
        <strain evidence="5">7/96</strain>
    </source>
</reference>
<dbReference type="GO" id="GO:0006897">
    <property type="term" value="P:endocytosis"/>
    <property type="evidence" value="ECO:0007669"/>
    <property type="project" value="TreeGrafter"/>
</dbReference>
<comment type="caution">
    <text evidence="5">The sequence shown here is derived from an EMBL/GenBank/DDBJ whole genome shotgun (WGS) entry which is preliminary data.</text>
</comment>
<evidence type="ECO:0000256" key="3">
    <source>
        <dbReference type="SAM" id="MobiDB-lite"/>
    </source>
</evidence>
<dbReference type="InParanoid" id="A0A2P5I1N7"/>
<feature type="domain" description="Dynamin GTPase" evidence="4">
    <location>
        <begin position="2"/>
        <end position="238"/>
    </location>
</feature>
<evidence type="ECO:0000313" key="5">
    <source>
        <dbReference type="EMBL" id="POS76377.1"/>
    </source>
</evidence>
<dbReference type="GO" id="GO:0005525">
    <property type="term" value="F:GTP binding"/>
    <property type="evidence" value="ECO:0007669"/>
    <property type="project" value="InterPro"/>
</dbReference>
<dbReference type="Pfam" id="PF00350">
    <property type="entry name" value="Dynamin_N"/>
    <property type="match status" value="1"/>
</dbReference>
<dbReference type="AlphaFoldDB" id="A0A2P5I1N7"/>
<dbReference type="InterPro" id="IPR045063">
    <property type="entry name" value="Dynamin_N"/>
</dbReference>
<dbReference type="GO" id="GO:0016020">
    <property type="term" value="C:membrane"/>
    <property type="evidence" value="ECO:0007669"/>
    <property type="project" value="TreeGrafter"/>
</dbReference>
<dbReference type="InterPro" id="IPR000375">
    <property type="entry name" value="Dynamin_stalk"/>
</dbReference>
<feature type="compositionally biased region" description="Low complexity" evidence="3">
    <location>
        <begin position="398"/>
        <end position="410"/>
    </location>
</feature>
<dbReference type="GO" id="GO:0048312">
    <property type="term" value="P:intracellular distribution of mitochondria"/>
    <property type="evidence" value="ECO:0007669"/>
    <property type="project" value="TreeGrafter"/>
</dbReference>
<dbReference type="GO" id="GO:0008017">
    <property type="term" value="F:microtubule binding"/>
    <property type="evidence" value="ECO:0007669"/>
    <property type="project" value="TreeGrafter"/>
</dbReference>
<evidence type="ECO:0000313" key="6">
    <source>
        <dbReference type="Proteomes" id="UP000094444"/>
    </source>
</evidence>
<evidence type="ECO:0000256" key="1">
    <source>
        <dbReference type="ARBA" id="ARBA00022741"/>
    </source>
</evidence>
<dbReference type="Pfam" id="PF01031">
    <property type="entry name" value="Dynamin_M"/>
    <property type="match status" value="1"/>
</dbReference>
<dbReference type="Proteomes" id="UP000094444">
    <property type="component" value="Unassembled WGS sequence"/>
</dbReference>
<organism evidence="5 6">
    <name type="scientific">Diaporthe helianthi</name>
    <dbReference type="NCBI Taxonomy" id="158607"/>
    <lineage>
        <taxon>Eukaryota</taxon>
        <taxon>Fungi</taxon>
        <taxon>Dikarya</taxon>
        <taxon>Ascomycota</taxon>
        <taxon>Pezizomycotina</taxon>
        <taxon>Sordariomycetes</taxon>
        <taxon>Sordariomycetidae</taxon>
        <taxon>Diaporthales</taxon>
        <taxon>Diaporthaceae</taxon>
        <taxon>Diaporthe</taxon>
    </lineage>
</organism>
<dbReference type="GO" id="GO:0000266">
    <property type="term" value="P:mitochondrial fission"/>
    <property type="evidence" value="ECO:0007669"/>
    <property type="project" value="TreeGrafter"/>
</dbReference>
<dbReference type="SUPFAM" id="SSF52540">
    <property type="entry name" value="P-loop containing nucleoside triphosphate hydrolases"/>
    <property type="match status" value="1"/>
</dbReference>
<sequence length="506" mass="56845">MSISPTLEDLQTDEQRRVLDTVSQVRNNDNLCTRFATEICLRRDPIDSLTIRVIPDSDRPQDEQEQIKNYFESIDDFKDLPKIMNNAMKVMGISEGGNAFAKDTLSIEICGPNRPQLTLVDIPGLIQTSTKGVSESDVALVAEITEHYIKQPRTICLAVIAATNDAANQPILQRVRKFDPNGNRTLGVITKPDKLSAGSGSESKFLELARNEDVFLKLGWHVVKNRKFEERDFSIDERKSSEMAFFSTSNFRTLAKDNVGIDALRLRLSYLLFEHVKQELPRLQTDLERALQMARDELKTLGNSRATPTECRAFLTQLSMECYDICRSTLNGNYDNPFFKCDAKKTNSNGRDKSDQLNKASSRRLRAAVQLLNCMFANAMDTKAQKYVFGTRVSNAEPGTSDPGTSDPGTSGPGTSGPGTSEPETPQVLSVEEAKYWAKQKLRLARGSELIGNFNPQVIGEMFWEQSEPWEVLANFHVQGISNLCKEFLLVLLDSQTTHELKDRIW</sequence>
<evidence type="ECO:0000256" key="2">
    <source>
        <dbReference type="ARBA" id="ARBA00023134"/>
    </source>
</evidence>
<dbReference type="EMBL" id="MAVT02000377">
    <property type="protein sequence ID" value="POS76377.1"/>
    <property type="molecule type" value="Genomic_DNA"/>
</dbReference>
<dbReference type="InterPro" id="IPR022812">
    <property type="entry name" value="Dynamin"/>
</dbReference>
<keyword evidence="6" id="KW-1185">Reference proteome</keyword>
<dbReference type="PRINTS" id="PR00195">
    <property type="entry name" value="DYNAMIN"/>
</dbReference>
<dbReference type="SMART" id="SM00053">
    <property type="entry name" value="DYNc"/>
    <property type="match status" value="1"/>
</dbReference>
<dbReference type="PANTHER" id="PTHR11566:SF66">
    <property type="entry name" value="INTERFERON-INDUCED GTP-BINDING PROTEIN MX"/>
    <property type="match status" value="1"/>
</dbReference>
<dbReference type="STRING" id="158607.A0A2P5I1N7"/>
<gene>
    <name evidence="5" type="ORF">DHEL01_v205240</name>
</gene>
<dbReference type="Gene3D" id="3.40.50.300">
    <property type="entry name" value="P-loop containing nucleotide triphosphate hydrolases"/>
    <property type="match status" value="1"/>
</dbReference>